<dbReference type="InterPro" id="IPR052922">
    <property type="entry name" value="Cytidylate_Kinase-2"/>
</dbReference>
<dbReference type="InterPro" id="IPR027417">
    <property type="entry name" value="P-loop_NTPase"/>
</dbReference>
<reference evidence="2" key="1">
    <citation type="journal article" date="2012" name="Appl. Microbiol. Biotechnol.">
        <title>The complete genome sequence of Pantoea ananatis AJ13355, an organism with great biotechnological potential.</title>
        <authorList>
            <person name="Hara Y."/>
            <person name="Kadotani N."/>
            <person name="Izui H."/>
            <person name="Katashkina J.I."/>
            <person name="Kuvaeva T.M."/>
            <person name="Andreeva I.G."/>
            <person name="Golubeva L.I."/>
            <person name="Malko D.B."/>
            <person name="Makeev V.J."/>
            <person name="Mashko S.V."/>
            <person name="Kozlov Y.I."/>
        </authorList>
    </citation>
    <scope>NUCLEOTIDE SEQUENCE [LARGE SCALE GENOMIC DNA]</scope>
    <source>
        <strain evidence="2">AJ13355</strain>
    </source>
</reference>
<dbReference type="Gene3D" id="3.40.50.300">
    <property type="entry name" value="P-loop containing nucleotide triphosphate hydrolases"/>
    <property type="match status" value="1"/>
</dbReference>
<proteinExistence type="predicted"/>
<dbReference type="eggNOG" id="COG0563">
    <property type="taxonomic scope" value="Bacteria"/>
</dbReference>
<evidence type="ECO:0000313" key="1">
    <source>
        <dbReference type="EMBL" id="BAK13606.1"/>
    </source>
</evidence>
<dbReference type="RefSeq" id="WP_013024272.1">
    <property type="nucleotide sequence ID" value="NC_017531.2"/>
</dbReference>
<dbReference type="PATRIC" id="fig|553.3.peg.4071"/>
<evidence type="ECO:0000313" key="2">
    <source>
        <dbReference type="Proteomes" id="UP000006690"/>
    </source>
</evidence>
<dbReference type="Proteomes" id="UP000006690">
    <property type="component" value="Chromosome"/>
</dbReference>
<dbReference type="SUPFAM" id="SSF52540">
    <property type="entry name" value="P-loop containing nucleoside triphosphate hydrolases"/>
    <property type="match status" value="1"/>
</dbReference>
<dbReference type="PANTHER" id="PTHR37816">
    <property type="entry name" value="YALI0E33011P"/>
    <property type="match status" value="1"/>
</dbReference>
<dbReference type="AlphaFoldDB" id="A0A0H3L2N7"/>
<gene>
    <name evidence="1" type="ordered locus">PAJ_3527</name>
</gene>
<dbReference type="EMBL" id="AP012032">
    <property type="protein sequence ID" value="BAK13606.1"/>
    <property type="molecule type" value="Genomic_DNA"/>
</dbReference>
<sequence>MNALISLEDLGPRICIMGPSNSGKSTLATAISHHTALPAIHLDQLYHLPNTHWQPREKAEFLHLHHQAIHRDCWVMDGNYTACLNERLARATGYILLDVPMPASLLRYVRRCYASANRPGALEGSVDKVNWAMIKHIALITPGNRRRYKTRYPHIDLPKCFLQGTKAIDEAYRRWNLAV</sequence>
<organism evidence="1 2">
    <name type="scientific">Pantoea ananatis (strain AJ13355)</name>
    <dbReference type="NCBI Taxonomy" id="932677"/>
    <lineage>
        <taxon>Bacteria</taxon>
        <taxon>Pseudomonadati</taxon>
        <taxon>Pseudomonadota</taxon>
        <taxon>Gammaproteobacteria</taxon>
        <taxon>Enterobacterales</taxon>
        <taxon>Erwiniaceae</taxon>
        <taxon>Pantoea</taxon>
    </lineage>
</organism>
<protein>
    <submittedName>
        <fullName evidence="1">Pology modulation protein</fullName>
    </submittedName>
</protein>
<accession>A0A0H3L2N7</accession>
<dbReference type="PANTHER" id="PTHR37816:SF1">
    <property type="entry name" value="TOXIN"/>
    <property type="match status" value="1"/>
</dbReference>
<dbReference type="HOGENOM" id="CLU_092618_0_1_6"/>
<name>A0A0H3L2N7_PANAA</name>
<dbReference type="KEGG" id="paj:PAJ_3527"/>
<dbReference type="OrthoDB" id="5296079at2"/>